<reference evidence="1 2" key="1">
    <citation type="submission" date="2020-08" db="EMBL/GenBank/DDBJ databases">
        <authorList>
            <person name="Koutsovoulos G."/>
            <person name="Danchin GJ E."/>
        </authorList>
    </citation>
    <scope>NUCLEOTIDE SEQUENCE [LARGE SCALE GENOMIC DNA]</scope>
</reference>
<evidence type="ECO:0000313" key="2">
    <source>
        <dbReference type="Proteomes" id="UP000580250"/>
    </source>
</evidence>
<evidence type="ECO:0000313" key="1">
    <source>
        <dbReference type="EMBL" id="CAD2134739.1"/>
    </source>
</evidence>
<dbReference type="Proteomes" id="UP000580250">
    <property type="component" value="Unassembled WGS sequence"/>
</dbReference>
<protein>
    <submittedName>
        <fullName evidence="1">Uncharacterized protein</fullName>
    </submittedName>
</protein>
<proteinExistence type="predicted"/>
<gene>
    <name evidence="1" type="ORF">MENT_LOCUS4483</name>
</gene>
<organism evidence="1 2">
    <name type="scientific">Meloidogyne enterolobii</name>
    <name type="common">Root-knot nematode worm</name>
    <name type="synonym">Meloidogyne mayaguensis</name>
    <dbReference type="NCBI Taxonomy" id="390850"/>
    <lineage>
        <taxon>Eukaryota</taxon>
        <taxon>Metazoa</taxon>
        <taxon>Ecdysozoa</taxon>
        <taxon>Nematoda</taxon>
        <taxon>Chromadorea</taxon>
        <taxon>Rhabditida</taxon>
        <taxon>Tylenchina</taxon>
        <taxon>Tylenchomorpha</taxon>
        <taxon>Tylenchoidea</taxon>
        <taxon>Meloidogynidae</taxon>
        <taxon>Meloidogyninae</taxon>
        <taxon>Meloidogyne</taxon>
    </lineage>
</organism>
<sequence length="97" mass="11122">MRSDSLFIFPFTALQNISFRPYFSSLLHFWHCLGWMSWGWLSAPLFLSWQRLTGGHIINAVLACTSTIKAFIGNFHSSHEQVYADNENSLDTGHNNN</sequence>
<dbReference type="EMBL" id="CAJEWN010000015">
    <property type="protein sequence ID" value="CAD2134739.1"/>
    <property type="molecule type" value="Genomic_DNA"/>
</dbReference>
<name>A0A6V7TXF7_MELEN</name>
<comment type="caution">
    <text evidence="1">The sequence shown here is derived from an EMBL/GenBank/DDBJ whole genome shotgun (WGS) entry which is preliminary data.</text>
</comment>
<accession>A0A6V7TXF7</accession>
<dbReference type="AlphaFoldDB" id="A0A6V7TXF7"/>